<feature type="non-terminal residue" evidence="2">
    <location>
        <position position="55"/>
    </location>
</feature>
<keyword evidence="3" id="KW-1185">Reference proteome</keyword>
<proteinExistence type="predicted"/>
<evidence type="ECO:0000313" key="3">
    <source>
        <dbReference type="Proteomes" id="UP000801492"/>
    </source>
</evidence>
<feature type="compositionally biased region" description="Polar residues" evidence="1">
    <location>
        <begin position="45"/>
        <end position="55"/>
    </location>
</feature>
<evidence type="ECO:0000313" key="2">
    <source>
        <dbReference type="EMBL" id="KAF2888306.1"/>
    </source>
</evidence>
<protein>
    <submittedName>
        <fullName evidence="2">Uncharacterized protein</fullName>
    </submittedName>
</protein>
<accession>A0A8K0CMH6</accession>
<dbReference type="Proteomes" id="UP000801492">
    <property type="component" value="Unassembled WGS sequence"/>
</dbReference>
<feature type="region of interest" description="Disordered" evidence="1">
    <location>
        <begin position="19"/>
        <end position="55"/>
    </location>
</feature>
<evidence type="ECO:0000256" key="1">
    <source>
        <dbReference type="SAM" id="MobiDB-lite"/>
    </source>
</evidence>
<feature type="non-terminal residue" evidence="2">
    <location>
        <position position="1"/>
    </location>
</feature>
<gene>
    <name evidence="2" type="ORF">ILUMI_17867</name>
</gene>
<comment type="caution">
    <text evidence="2">The sequence shown here is derived from an EMBL/GenBank/DDBJ whole genome shotgun (WGS) entry which is preliminary data.</text>
</comment>
<name>A0A8K0CMH6_IGNLU</name>
<dbReference type="EMBL" id="VTPC01078416">
    <property type="protein sequence ID" value="KAF2888306.1"/>
    <property type="molecule type" value="Genomic_DNA"/>
</dbReference>
<reference evidence="2" key="1">
    <citation type="submission" date="2019-08" db="EMBL/GenBank/DDBJ databases">
        <title>The genome of the North American firefly Photinus pyralis.</title>
        <authorList>
            <consortium name="Photinus pyralis genome working group"/>
            <person name="Fallon T.R."/>
            <person name="Sander Lower S.E."/>
            <person name="Weng J.-K."/>
        </authorList>
    </citation>
    <scope>NUCLEOTIDE SEQUENCE</scope>
    <source>
        <strain evidence="2">TRF0915ILg1</strain>
        <tissue evidence="2">Whole body</tissue>
    </source>
</reference>
<organism evidence="2 3">
    <name type="scientific">Ignelater luminosus</name>
    <name type="common">Cucubano</name>
    <name type="synonym">Pyrophorus luminosus</name>
    <dbReference type="NCBI Taxonomy" id="2038154"/>
    <lineage>
        <taxon>Eukaryota</taxon>
        <taxon>Metazoa</taxon>
        <taxon>Ecdysozoa</taxon>
        <taxon>Arthropoda</taxon>
        <taxon>Hexapoda</taxon>
        <taxon>Insecta</taxon>
        <taxon>Pterygota</taxon>
        <taxon>Neoptera</taxon>
        <taxon>Endopterygota</taxon>
        <taxon>Coleoptera</taxon>
        <taxon>Polyphaga</taxon>
        <taxon>Elateriformia</taxon>
        <taxon>Elateroidea</taxon>
        <taxon>Elateridae</taxon>
        <taxon>Agrypninae</taxon>
        <taxon>Pyrophorini</taxon>
        <taxon>Ignelater</taxon>
    </lineage>
</organism>
<sequence length="55" mass="6019">YLQECTGVYPACFRERKKKCTRPTSSHSHLDKNEQPNSFGKAESTVANGTASPGC</sequence>
<dbReference type="AlphaFoldDB" id="A0A8K0CMH6"/>